<dbReference type="RefSeq" id="WP_102477391.1">
    <property type="nucleotide sequence ID" value="NZ_MDBO01000036.1"/>
</dbReference>
<sequence>MHKKPKKEVFEEADQMLQELLEYTASHGIPLVGVLELGSTDFFDNGVAVGTKEAHYVRALSSAQGDISQFLINVSKTCALDELEVDYTFH</sequence>
<organism evidence="1 2">
    <name type="scientific">Vibrio breoganii</name>
    <dbReference type="NCBI Taxonomy" id="553239"/>
    <lineage>
        <taxon>Bacteria</taxon>
        <taxon>Pseudomonadati</taxon>
        <taxon>Pseudomonadota</taxon>
        <taxon>Gammaproteobacteria</taxon>
        <taxon>Vibrionales</taxon>
        <taxon>Vibrionaceae</taxon>
        <taxon>Vibrio</taxon>
    </lineage>
</organism>
<evidence type="ECO:0000313" key="1">
    <source>
        <dbReference type="EMBL" id="PMP14002.1"/>
    </source>
</evidence>
<dbReference type="EMBL" id="MDBO01000036">
    <property type="protein sequence ID" value="PMP14002.1"/>
    <property type="molecule type" value="Genomic_DNA"/>
</dbReference>
<name>A0AAP8MYM0_9VIBR</name>
<evidence type="ECO:0000313" key="2">
    <source>
        <dbReference type="Proteomes" id="UP000235611"/>
    </source>
</evidence>
<accession>A0AAP8MYM0</accession>
<protein>
    <submittedName>
        <fullName evidence="1">Uncharacterized protein</fullName>
    </submittedName>
</protein>
<dbReference type="Proteomes" id="UP000235611">
    <property type="component" value="Unassembled WGS sequence"/>
</dbReference>
<dbReference type="AlphaFoldDB" id="A0AAP8MYM0"/>
<reference evidence="2" key="1">
    <citation type="submission" date="2016-07" db="EMBL/GenBank/DDBJ databases">
        <title>Nontailed viruses are major unrecognized killers of bacteria in the ocean.</title>
        <authorList>
            <person name="Kauffman K."/>
            <person name="Hussain F."/>
            <person name="Yang J."/>
            <person name="Arevalo P."/>
            <person name="Brown J."/>
            <person name="Cutler M."/>
            <person name="Kelly L."/>
            <person name="Polz M.F."/>
        </authorList>
    </citation>
    <scope>NUCLEOTIDE SEQUENCE [LARGE SCALE GENOMIC DNA]</scope>
    <source>
        <strain evidence="2">10N.222.49.A5</strain>
    </source>
</reference>
<proteinExistence type="predicted"/>
<comment type="caution">
    <text evidence="1">The sequence shown here is derived from an EMBL/GenBank/DDBJ whole genome shotgun (WGS) entry which is preliminary data.</text>
</comment>
<gene>
    <name evidence="1" type="ORF">BCS93_04220</name>
</gene>